<accession>A0ACB8SFU8</accession>
<sequence length="620" mass="66961">MSSDNKSTSTTSIHAARKAAANGPAAASAEARQATRTAKTTGNGMNPPPPPEARCRTRSTTQRPLPRDPTPPPQEEPSPVPLDEQTPVPGPAPEGDDDDDDVDMNPADESTPVASPQLRTTVIPEFTSVNPFAALSNTTPRPTTTRPSSTPHTERTPATTVPQAAPSLDALHSGLDSSIHAPSNESSSARLPPLNLFPPSSQPPAPNVASDAGMTPPPDEYRMSPSPVPSAAEAPVPANTGPPPTAITAQMRVRNRARATATAPSRSNRGAPTRATAMDFTEGPYEPIHDPYPDSIVADIELYQVNAWRRFTGRGVLVRPFDIDAAKSQNLVAATDDIRRVIHAITGTSTAKVTYPNPQITAPPNTQPLTFMVRDLTPEECDLLLARLVWSSPTITFRTIPLEPQIPKLLFTVGGLAGTATCDEVLDMFRDAWSTPSAGQQFDSLTHPSSQDLPDDPTSPTSLTPTPPPTTAELLTVLHSASVTCVQVKTLGDKPAHRFNVVAETRTLAHEDHWWMLVDTLQSIEYKCPLNGTAVIMPHVYCSLCHAIDHPRGLCKYPLLRGWNGGGLRYAPPGESSRYRGPNGRFAGNSGPPTREDRQRREACREERRENERRFEEFYA</sequence>
<keyword evidence="2" id="KW-1185">Reference proteome</keyword>
<proteinExistence type="predicted"/>
<reference evidence="1" key="2">
    <citation type="journal article" date="2022" name="New Phytol.">
        <title>Evolutionary transition to the ectomycorrhizal habit in the genomes of a hyperdiverse lineage of mushroom-forming fungi.</title>
        <authorList>
            <person name="Looney B."/>
            <person name="Miyauchi S."/>
            <person name="Morin E."/>
            <person name="Drula E."/>
            <person name="Courty P.E."/>
            <person name="Kohler A."/>
            <person name="Kuo A."/>
            <person name="LaButti K."/>
            <person name="Pangilinan J."/>
            <person name="Lipzen A."/>
            <person name="Riley R."/>
            <person name="Andreopoulos W."/>
            <person name="He G."/>
            <person name="Johnson J."/>
            <person name="Nolan M."/>
            <person name="Tritt A."/>
            <person name="Barry K.W."/>
            <person name="Grigoriev I.V."/>
            <person name="Nagy L.G."/>
            <person name="Hibbett D."/>
            <person name="Henrissat B."/>
            <person name="Matheny P.B."/>
            <person name="Labbe J."/>
            <person name="Martin F.M."/>
        </authorList>
    </citation>
    <scope>NUCLEOTIDE SEQUENCE</scope>
    <source>
        <strain evidence="1">HHB10654</strain>
    </source>
</reference>
<organism evidence="1 2">
    <name type="scientific">Artomyces pyxidatus</name>
    <dbReference type="NCBI Taxonomy" id="48021"/>
    <lineage>
        <taxon>Eukaryota</taxon>
        <taxon>Fungi</taxon>
        <taxon>Dikarya</taxon>
        <taxon>Basidiomycota</taxon>
        <taxon>Agaricomycotina</taxon>
        <taxon>Agaricomycetes</taxon>
        <taxon>Russulales</taxon>
        <taxon>Auriscalpiaceae</taxon>
        <taxon>Artomyces</taxon>
    </lineage>
</organism>
<reference evidence="1" key="1">
    <citation type="submission" date="2021-03" db="EMBL/GenBank/DDBJ databases">
        <authorList>
            <consortium name="DOE Joint Genome Institute"/>
            <person name="Ahrendt S."/>
            <person name="Looney B.P."/>
            <person name="Miyauchi S."/>
            <person name="Morin E."/>
            <person name="Drula E."/>
            <person name="Courty P.E."/>
            <person name="Chicoki N."/>
            <person name="Fauchery L."/>
            <person name="Kohler A."/>
            <person name="Kuo A."/>
            <person name="Labutti K."/>
            <person name="Pangilinan J."/>
            <person name="Lipzen A."/>
            <person name="Riley R."/>
            <person name="Andreopoulos W."/>
            <person name="He G."/>
            <person name="Johnson J."/>
            <person name="Barry K.W."/>
            <person name="Grigoriev I.V."/>
            <person name="Nagy L."/>
            <person name="Hibbett D."/>
            <person name="Henrissat B."/>
            <person name="Matheny P.B."/>
            <person name="Labbe J."/>
            <person name="Martin F."/>
        </authorList>
    </citation>
    <scope>NUCLEOTIDE SEQUENCE</scope>
    <source>
        <strain evidence="1">HHB10654</strain>
    </source>
</reference>
<evidence type="ECO:0000313" key="1">
    <source>
        <dbReference type="EMBL" id="KAI0054773.1"/>
    </source>
</evidence>
<name>A0ACB8SFU8_9AGAM</name>
<protein>
    <submittedName>
        <fullName evidence="1">Uncharacterized protein</fullName>
    </submittedName>
</protein>
<evidence type="ECO:0000313" key="2">
    <source>
        <dbReference type="Proteomes" id="UP000814140"/>
    </source>
</evidence>
<dbReference type="EMBL" id="MU277349">
    <property type="protein sequence ID" value="KAI0054773.1"/>
    <property type="molecule type" value="Genomic_DNA"/>
</dbReference>
<gene>
    <name evidence="1" type="ORF">BV25DRAFT_1922385</name>
</gene>
<comment type="caution">
    <text evidence="1">The sequence shown here is derived from an EMBL/GenBank/DDBJ whole genome shotgun (WGS) entry which is preliminary data.</text>
</comment>
<dbReference type="Proteomes" id="UP000814140">
    <property type="component" value="Unassembled WGS sequence"/>
</dbReference>